<name>A0ACA9SN98_9GLOM</name>
<dbReference type="EMBL" id="CAJVQC010139283">
    <property type="protein sequence ID" value="CAG8843645.1"/>
    <property type="molecule type" value="Genomic_DNA"/>
</dbReference>
<sequence>KKVNQDEIQKTNIDNEFLVPSTKQTNGLFYIVNSKIGTCSCSIRITSTSCKHQGAALMKFYVSTFNFIPSLTLNDRITYTYIAFGNVANNRSFYTSLRPQSTSQPQECLYAKMGVSNNTQNIEEPSPSEKDKDDDTSFMAFLEE</sequence>
<feature type="non-terminal residue" evidence="1">
    <location>
        <position position="1"/>
    </location>
</feature>
<dbReference type="Proteomes" id="UP000789920">
    <property type="component" value="Unassembled WGS sequence"/>
</dbReference>
<protein>
    <submittedName>
        <fullName evidence="1">24720_t:CDS:1</fullName>
    </submittedName>
</protein>
<gene>
    <name evidence="1" type="ORF">RPERSI_LOCUS32858</name>
</gene>
<evidence type="ECO:0000313" key="2">
    <source>
        <dbReference type="Proteomes" id="UP000789920"/>
    </source>
</evidence>
<accession>A0ACA9SN98</accession>
<comment type="caution">
    <text evidence="1">The sequence shown here is derived from an EMBL/GenBank/DDBJ whole genome shotgun (WGS) entry which is preliminary data.</text>
</comment>
<keyword evidence="2" id="KW-1185">Reference proteome</keyword>
<proteinExistence type="predicted"/>
<reference evidence="1" key="1">
    <citation type="submission" date="2021-06" db="EMBL/GenBank/DDBJ databases">
        <authorList>
            <person name="Kallberg Y."/>
            <person name="Tangrot J."/>
            <person name="Rosling A."/>
        </authorList>
    </citation>
    <scope>NUCLEOTIDE SEQUENCE</scope>
    <source>
        <strain evidence="1">MA461A</strain>
    </source>
</reference>
<feature type="non-terminal residue" evidence="1">
    <location>
        <position position="144"/>
    </location>
</feature>
<evidence type="ECO:0000313" key="1">
    <source>
        <dbReference type="EMBL" id="CAG8843645.1"/>
    </source>
</evidence>
<organism evidence="1 2">
    <name type="scientific">Racocetra persica</name>
    <dbReference type="NCBI Taxonomy" id="160502"/>
    <lineage>
        <taxon>Eukaryota</taxon>
        <taxon>Fungi</taxon>
        <taxon>Fungi incertae sedis</taxon>
        <taxon>Mucoromycota</taxon>
        <taxon>Glomeromycotina</taxon>
        <taxon>Glomeromycetes</taxon>
        <taxon>Diversisporales</taxon>
        <taxon>Gigasporaceae</taxon>
        <taxon>Racocetra</taxon>
    </lineage>
</organism>